<reference evidence="1" key="1">
    <citation type="submission" date="2023-04" db="EMBL/GenBank/DDBJ databases">
        <title>Ambrosiozyma monospora NBRC 10751.</title>
        <authorList>
            <person name="Ichikawa N."/>
            <person name="Sato H."/>
            <person name="Tonouchi N."/>
        </authorList>
    </citation>
    <scope>NUCLEOTIDE SEQUENCE</scope>
    <source>
        <strain evidence="1">NBRC 10751</strain>
    </source>
</reference>
<sequence length="221" mass="25298">MPMLKLIKRVKDPVPTKTPVIPDDIIAKMNQMSEPERATAWMRCAYRANPEGEVTQISLWRSYEGEFSKFITSDSLKLLPAVDFIKNVQHAFPLSSAMVINLPNSTRKFIIKGIEPRSKYVDIEKGKVEALSPSSGSTETDFHPELKQSIQEPVKLFQYNFNDYLTLNEVNTSTSILINQLINYPKGKELFEGQRERFVDVLMKVPNLLPHIHDVINTLDY</sequence>
<proteinExistence type="predicted"/>
<keyword evidence="2" id="KW-1185">Reference proteome</keyword>
<accession>A0ACB5TZB0</accession>
<protein>
    <submittedName>
        <fullName evidence="1">Unnamed protein product</fullName>
    </submittedName>
</protein>
<organism evidence="1 2">
    <name type="scientific">Ambrosiozyma monospora</name>
    <name type="common">Yeast</name>
    <name type="synonym">Endomycopsis monosporus</name>
    <dbReference type="NCBI Taxonomy" id="43982"/>
    <lineage>
        <taxon>Eukaryota</taxon>
        <taxon>Fungi</taxon>
        <taxon>Dikarya</taxon>
        <taxon>Ascomycota</taxon>
        <taxon>Saccharomycotina</taxon>
        <taxon>Pichiomycetes</taxon>
        <taxon>Pichiales</taxon>
        <taxon>Pichiaceae</taxon>
        <taxon>Ambrosiozyma</taxon>
    </lineage>
</organism>
<gene>
    <name evidence="1" type="ORF">Amon02_001045500</name>
</gene>
<evidence type="ECO:0000313" key="2">
    <source>
        <dbReference type="Proteomes" id="UP001165064"/>
    </source>
</evidence>
<name>A0ACB5TZB0_AMBMO</name>
<evidence type="ECO:0000313" key="1">
    <source>
        <dbReference type="EMBL" id="GME98310.1"/>
    </source>
</evidence>
<comment type="caution">
    <text evidence="1">The sequence shown here is derived from an EMBL/GenBank/DDBJ whole genome shotgun (WGS) entry which is preliminary data.</text>
</comment>
<dbReference type="Proteomes" id="UP001165064">
    <property type="component" value="Unassembled WGS sequence"/>
</dbReference>
<dbReference type="EMBL" id="BSXS01010467">
    <property type="protein sequence ID" value="GME98310.1"/>
    <property type="molecule type" value="Genomic_DNA"/>
</dbReference>